<dbReference type="PANTHER" id="PTHR47271">
    <property type="entry name" value="ARGININE DEIMINASE"/>
    <property type="match status" value="1"/>
</dbReference>
<proteinExistence type="inferred from homology"/>
<dbReference type="Gene3D" id="1.10.3930.10">
    <property type="entry name" value="Arginine deiminase"/>
    <property type="match status" value="1"/>
</dbReference>
<dbReference type="Proteomes" id="UP000630086">
    <property type="component" value="Unassembled WGS sequence"/>
</dbReference>
<dbReference type="AlphaFoldDB" id="A0A2X0Q457"/>
<organism evidence="9">
    <name type="scientific">Lactobacillus helveticus</name>
    <name type="common">Lactobacillus suntoryeus</name>
    <dbReference type="NCBI Taxonomy" id="1587"/>
    <lineage>
        <taxon>Bacteria</taxon>
        <taxon>Bacillati</taxon>
        <taxon>Bacillota</taxon>
        <taxon>Bacilli</taxon>
        <taxon>Lactobacillales</taxon>
        <taxon>Lactobacillaceae</taxon>
        <taxon>Lactobacillus</taxon>
    </lineage>
</organism>
<name>A0A2X0Q457_LACHE</name>
<dbReference type="SUPFAM" id="SSF55909">
    <property type="entry name" value="Pentein"/>
    <property type="match status" value="1"/>
</dbReference>
<dbReference type="Gene3D" id="3.75.10.10">
    <property type="entry name" value="L-arginine/glycine Amidinotransferase, Chain A"/>
    <property type="match status" value="1"/>
</dbReference>
<reference evidence="8" key="2">
    <citation type="submission" date="2020-07" db="EMBL/GenBank/DDBJ databases">
        <title>Draft genome sequence of Lactobacillus helveticus strain JCM 1062.</title>
        <authorList>
            <person name="Endo A."/>
            <person name="Maeno S."/>
            <person name="Kido Y."/>
        </authorList>
    </citation>
    <scope>NUCLEOTIDE SEQUENCE</scope>
    <source>
        <strain evidence="8">JCM 1062</strain>
    </source>
</reference>
<keyword evidence="5" id="KW-0378">Hydrolase</keyword>
<dbReference type="GO" id="GO:0016990">
    <property type="term" value="F:arginine deiminase activity"/>
    <property type="evidence" value="ECO:0007669"/>
    <property type="project" value="UniProtKB-EC"/>
</dbReference>
<evidence type="ECO:0000256" key="3">
    <source>
        <dbReference type="ARBA" id="ARBA00012171"/>
    </source>
</evidence>
<dbReference type="Pfam" id="PF02274">
    <property type="entry name" value="ADI"/>
    <property type="match status" value="1"/>
</dbReference>
<comment type="catalytic activity">
    <reaction evidence="7">
        <text>L-arginine + H2O = L-citrulline + NH4(+)</text>
        <dbReference type="Rhea" id="RHEA:19597"/>
        <dbReference type="ChEBI" id="CHEBI:15377"/>
        <dbReference type="ChEBI" id="CHEBI:28938"/>
        <dbReference type="ChEBI" id="CHEBI:32682"/>
        <dbReference type="ChEBI" id="CHEBI:57743"/>
        <dbReference type="EC" id="3.5.3.6"/>
    </reaction>
</comment>
<evidence type="ECO:0000256" key="7">
    <source>
        <dbReference type="ARBA" id="ARBA00049429"/>
    </source>
</evidence>
<dbReference type="EMBL" id="OGTV01000107">
    <property type="protein sequence ID" value="SPB26877.1"/>
    <property type="molecule type" value="Genomic_DNA"/>
</dbReference>
<dbReference type="GO" id="GO:0019546">
    <property type="term" value="P:L-arginine deiminase pathway"/>
    <property type="evidence" value="ECO:0007669"/>
    <property type="project" value="TreeGrafter"/>
</dbReference>
<evidence type="ECO:0000256" key="4">
    <source>
        <dbReference type="ARBA" id="ARBA00022503"/>
    </source>
</evidence>
<dbReference type="EMBL" id="BLYV01000126">
    <property type="protein sequence ID" value="GFP12707.1"/>
    <property type="molecule type" value="Genomic_DNA"/>
</dbReference>
<reference evidence="9" key="1">
    <citation type="submission" date="2018-01" db="EMBL/GenBank/DDBJ databases">
        <authorList>
            <person name="Gaut B.S."/>
            <person name="Morton B.R."/>
            <person name="Clegg M.T."/>
            <person name="Duvall M.R."/>
        </authorList>
    </citation>
    <scope>NUCLEOTIDE SEQUENCE</scope>
    <source>
        <strain evidence="9">Lactobacillus helveticus</strain>
    </source>
</reference>
<comment type="similarity">
    <text evidence="2">Belongs to the arginine deiminase family.</text>
</comment>
<dbReference type="UniPathway" id="UPA00254">
    <property type="reaction ID" value="UER00364"/>
</dbReference>
<keyword evidence="4" id="KW-0056">Arginine metabolism</keyword>
<evidence type="ECO:0000313" key="8">
    <source>
        <dbReference type="EMBL" id="GFP12707.1"/>
    </source>
</evidence>
<comment type="pathway">
    <text evidence="1">Amino-acid degradation; L-arginine degradation via ADI pathway; carbamoyl phosphate from L-arginine: step 1/2.</text>
</comment>
<accession>A0A2X0Q457</accession>
<dbReference type="PRINTS" id="PR01466">
    <property type="entry name" value="ARGDEIMINASE"/>
</dbReference>
<dbReference type="EC" id="3.5.3.6" evidence="3"/>
<evidence type="ECO:0000256" key="2">
    <source>
        <dbReference type="ARBA" id="ARBA00010206"/>
    </source>
</evidence>
<evidence type="ECO:0000313" key="9">
    <source>
        <dbReference type="EMBL" id="SPB26877.1"/>
    </source>
</evidence>
<dbReference type="PANTHER" id="PTHR47271:SF2">
    <property type="entry name" value="ARGININE DEIMINASE"/>
    <property type="match status" value="1"/>
</dbReference>
<evidence type="ECO:0000256" key="1">
    <source>
        <dbReference type="ARBA" id="ARBA00005213"/>
    </source>
</evidence>
<evidence type="ECO:0000256" key="5">
    <source>
        <dbReference type="ARBA" id="ARBA00022801"/>
    </source>
</evidence>
<gene>
    <name evidence="9" type="primary">arcA_2</name>
    <name evidence="9" type="ORF">BDKNPLJD_02109</name>
    <name evidence="8" type="ORF">LHEJCM1062_05790</name>
</gene>
<dbReference type="InterPro" id="IPR003876">
    <property type="entry name" value="Arg_deiminase"/>
</dbReference>
<sequence>MDYLIAMPVNEMVKQIIAGIRKNEMQNATTSLADLAEDPDYSFYLDPMLNVYFTRDQQAAIGNGMTINRMTSRARRRESLFMETVLKHHSDFKNANIPIWRDRYTHGRLEGGDELILNNHVFSNRYFSKNFRCRNH</sequence>
<evidence type="ECO:0000256" key="6">
    <source>
        <dbReference type="ARBA" id="ARBA00029544"/>
    </source>
</evidence>
<protein>
    <recommendedName>
        <fullName evidence="6">Arginine deiminase</fullName>
        <ecNumber evidence="3">3.5.3.6</ecNumber>
    </recommendedName>
</protein>